<dbReference type="Bgee" id="WBGene00010141">
    <property type="expression patterns" value="Expressed in germ line (C elegans) and 4 other cell types or tissues"/>
</dbReference>
<dbReference type="AGR" id="WB:WBGene00010141"/>
<dbReference type="PROSITE" id="PS50181">
    <property type="entry name" value="FBOX"/>
    <property type="match status" value="1"/>
</dbReference>
<dbReference type="CTD" id="186356"/>
<dbReference type="InterPro" id="IPR001810">
    <property type="entry name" value="F-box_dom"/>
</dbReference>
<name>O45576_CAEEL</name>
<dbReference type="PeptideAtlas" id="O45576"/>
<dbReference type="AlphaFoldDB" id="O45576"/>
<dbReference type="HOGENOM" id="CLU_957221_0_0_1"/>
<gene>
    <name evidence="2" type="ORF">CELE_F56A8.5</name>
    <name evidence="2 4" type="ORF">F56A8.5</name>
</gene>
<dbReference type="PIR" id="T22766">
    <property type="entry name" value="T22766"/>
</dbReference>
<feature type="domain" description="F-box" evidence="1">
    <location>
        <begin position="2"/>
        <end position="48"/>
    </location>
</feature>
<dbReference type="RefSeq" id="NP_499733.1">
    <property type="nucleotide sequence ID" value="NM_067332.6"/>
</dbReference>
<dbReference type="Pfam" id="PF07735">
    <property type="entry name" value="FBA_2"/>
    <property type="match status" value="1"/>
</dbReference>
<dbReference type="eggNOG" id="ENOG502THIV">
    <property type="taxonomic scope" value="Eukaryota"/>
</dbReference>
<sequence length="304" mass="35398">MERTLLNLPELSLAKIVAYLGPNATINFALSSPIVREFIKTLNLYVEFFSVEINNNRCVIRLKFFYSKKEFEWKFVPPTSCHHRTIIRKLNRKTALCQNPLKEMMKAAEWVTELIRFPISNVHIWGPDFEGSADLFDWSAIQQCEGISMNLISTMNGNLENFKDLEHLELSGCSWFRAEHFRALEANRVSLYCLNFTVQDVNTILRDWTRGSNAKLENLIVHSKEIDGRVPGQILEGLDVKPWNHEQRQKIFPKEEPFQSLNCEKAMDFERADGLLASVIINDNEVEMVVWHKRFSDQEPMEED</sequence>
<dbReference type="PaxDb" id="6239-F56A8.5"/>
<organism evidence="2 3">
    <name type="scientific">Caenorhabditis elegans</name>
    <dbReference type="NCBI Taxonomy" id="6239"/>
    <lineage>
        <taxon>Eukaryota</taxon>
        <taxon>Metazoa</taxon>
        <taxon>Ecdysozoa</taxon>
        <taxon>Nematoda</taxon>
        <taxon>Chromadorea</taxon>
        <taxon>Rhabditida</taxon>
        <taxon>Rhabditina</taxon>
        <taxon>Rhabditomorpha</taxon>
        <taxon>Rhabditoidea</taxon>
        <taxon>Rhabditidae</taxon>
        <taxon>Peloderinae</taxon>
        <taxon>Caenorhabditis</taxon>
    </lineage>
</organism>
<dbReference type="EMBL" id="BX284603">
    <property type="protein sequence ID" value="CAB05745.1"/>
    <property type="molecule type" value="Genomic_DNA"/>
</dbReference>
<dbReference type="KEGG" id="cel:CELE_F56A8.5"/>
<dbReference type="UCSC" id="F56A8.5">
    <property type="organism name" value="c. elegans"/>
</dbReference>
<evidence type="ECO:0000259" key="1">
    <source>
        <dbReference type="PROSITE" id="PS50181"/>
    </source>
</evidence>
<dbReference type="PANTHER" id="PTHR21503:SF12">
    <property type="entry name" value="F-BOX DOMAIN-CONTAINING PROTEIN-RELATED"/>
    <property type="match status" value="1"/>
</dbReference>
<proteinExistence type="predicted"/>
<protein>
    <submittedName>
        <fullName evidence="2">F-box domain-containing protein</fullName>
    </submittedName>
</protein>
<evidence type="ECO:0000313" key="3">
    <source>
        <dbReference type="Proteomes" id="UP000001940"/>
    </source>
</evidence>
<dbReference type="OMA" id="CAAKRIT"/>
<dbReference type="InParanoid" id="O45576"/>
<dbReference type="PANTHER" id="PTHR21503">
    <property type="entry name" value="F-BOX-CONTAINING HYPOTHETICAL PROTEIN C.ELEGANS"/>
    <property type="match status" value="1"/>
</dbReference>
<dbReference type="InterPro" id="IPR012885">
    <property type="entry name" value="F-box_Sdz-33"/>
</dbReference>
<evidence type="ECO:0000313" key="4">
    <source>
        <dbReference type="WormBase" id="F56A8.5"/>
    </source>
</evidence>
<keyword evidence="3" id="KW-1185">Reference proteome</keyword>
<dbReference type="WormBase" id="F56A8.5">
    <property type="protein sequence ID" value="CE16125"/>
    <property type="gene ID" value="WBGene00010141"/>
</dbReference>
<dbReference type="Proteomes" id="UP000001940">
    <property type="component" value="Chromosome III"/>
</dbReference>
<dbReference type="SMR" id="O45576"/>
<dbReference type="PhylomeDB" id="O45576"/>
<accession>O45576</accession>
<dbReference type="FunCoup" id="O45576">
    <property type="interactions" value="821"/>
</dbReference>
<reference evidence="2 3" key="1">
    <citation type="journal article" date="1998" name="Science">
        <title>Genome sequence of the nematode C. elegans: a platform for investigating biology.</title>
        <authorList>
            <consortium name="The C. elegans sequencing consortium"/>
            <person name="Sulson J.E."/>
            <person name="Waterston R."/>
        </authorList>
    </citation>
    <scope>NUCLEOTIDE SEQUENCE [LARGE SCALE GENOMIC DNA]</scope>
    <source>
        <strain evidence="2 3">Bristol N2</strain>
    </source>
</reference>
<dbReference type="GeneID" id="186356"/>
<dbReference type="OrthoDB" id="5798574at2759"/>
<evidence type="ECO:0000313" key="2">
    <source>
        <dbReference type="EMBL" id="CAB05745.1"/>
    </source>
</evidence>